<protein>
    <recommendedName>
        <fullName evidence="1">AB hydrolase-1 domain-containing protein</fullName>
    </recommendedName>
</protein>
<dbReference type="OMA" id="DQVTHGD"/>
<dbReference type="InParanoid" id="A5DRY0"/>
<dbReference type="eggNOG" id="ENOG502QT3R">
    <property type="taxonomic scope" value="Eukaryota"/>
</dbReference>
<dbReference type="RefSeq" id="XP_001527596.1">
    <property type="nucleotide sequence ID" value="XM_001527546.1"/>
</dbReference>
<dbReference type="AlphaFoldDB" id="A5DRY0"/>
<evidence type="ECO:0000313" key="3">
    <source>
        <dbReference type="Proteomes" id="UP000001996"/>
    </source>
</evidence>
<accession>A5DRY0</accession>
<dbReference type="SUPFAM" id="SSF53474">
    <property type="entry name" value="alpha/beta-Hydrolases"/>
    <property type="match status" value="1"/>
</dbReference>
<dbReference type="VEuPathDB" id="FungiDB:LELG_00116"/>
<dbReference type="InterPro" id="IPR000073">
    <property type="entry name" value="AB_hydrolase_1"/>
</dbReference>
<dbReference type="HOGENOM" id="CLU_061432_0_0_1"/>
<dbReference type="OrthoDB" id="94039at2759"/>
<dbReference type="GeneID" id="5234800"/>
<dbReference type="STRING" id="379508.A5DRY0"/>
<dbReference type="KEGG" id="lel:PVL30_000111"/>
<dbReference type="Gene3D" id="3.40.50.1820">
    <property type="entry name" value="alpha/beta hydrolase"/>
    <property type="match status" value="1"/>
</dbReference>
<dbReference type="EMBL" id="CH981524">
    <property type="protein sequence ID" value="EDK41938.1"/>
    <property type="molecule type" value="Genomic_DNA"/>
</dbReference>
<sequence>MSFTLEKKETQAYLYRAKGSTLLAGEEDLKIVYNKYKTNCPLPKSESQLRFNLIFCHGTGFNKSIWHYHIKRLYQLSQSLQVPWFLDSVLSIDALGHGDSSLANYGKLGPVFTWDDGARDVIQVMQHEIKTTGDFKNNLESRNVLIGHSMGGFVALYAAFLGQTLFDSVIPIEAVIYGKPEGFELFKKIFGKVQQLMIDTFDSEEDARFFFEHFNFTKKFNKEVLNDYIGDEIIKVKDKESGNDIYKIKCLKPHQMAGYCGAFVSIHKGMSALPLIKVPVLHVIGEKAKWNPPESKDWIRNAIDPKYFAGGVDVKDGEHLLVGEMPDAIVDVIKDFLNKRNSDFKSEVAEMPETKLKGDKKAIFDQEYEALLNFDLEKMYGFELFTRYDLIGQVKL</sequence>
<organism evidence="2 3">
    <name type="scientific">Lodderomyces elongisporus (strain ATCC 11503 / CBS 2605 / JCM 1781 / NBRC 1676 / NRRL YB-4239)</name>
    <name type="common">Yeast</name>
    <name type="synonym">Saccharomyces elongisporus</name>
    <dbReference type="NCBI Taxonomy" id="379508"/>
    <lineage>
        <taxon>Eukaryota</taxon>
        <taxon>Fungi</taxon>
        <taxon>Dikarya</taxon>
        <taxon>Ascomycota</taxon>
        <taxon>Saccharomycotina</taxon>
        <taxon>Pichiomycetes</taxon>
        <taxon>Debaryomycetaceae</taxon>
        <taxon>Candida/Lodderomyces clade</taxon>
        <taxon>Lodderomyces</taxon>
    </lineage>
</organism>
<keyword evidence="3" id="KW-1185">Reference proteome</keyword>
<dbReference type="InterPro" id="IPR029058">
    <property type="entry name" value="AB_hydrolase_fold"/>
</dbReference>
<dbReference type="PANTHER" id="PTHR43194:SF2">
    <property type="entry name" value="PEROXISOMAL MEMBRANE PROTEIN LPX1"/>
    <property type="match status" value="1"/>
</dbReference>
<evidence type="ECO:0000259" key="1">
    <source>
        <dbReference type="Pfam" id="PF12697"/>
    </source>
</evidence>
<feature type="domain" description="AB hydrolase-1" evidence="1">
    <location>
        <begin position="53"/>
        <end position="331"/>
    </location>
</feature>
<dbReference type="Pfam" id="PF12697">
    <property type="entry name" value="Abhydrolase_6"/>
    <property type="match status" value="1"/>
</dbReference>
<dbReference type="FunCoup" id="A5DRY0">
    <property type="interactions" value="31"/>
</dbReference>
<dbReference type="PANTHER" id="PTHR43194">
    <property type="entry name" value="HYDROLASE ALPHA/BETA FOLD FAMILY"/>
    <property type="match status" value="1"/>
</dbReference>
<gene>
    <name evidence="2" type="ORF">LELG_00116</name>
</gene>
<evidence type="ECO:0000313" key="2">
    <source>
        <dbReference type="EMBL" id="EDK41938.1"/>
    </source>
</evidence>
<reference evidence="2 3" key="1">
    <citation type="journal article" date="2009" name="Nature">
        <title>Evolution of pathogenicity and sexual reproduction in eight Candida genomes.</title>
        <authorList>
            <person name="Butler G."/>
            <person name="Rasmussen M.D."/>
            <person name="Lin M.F."/>
            <person name="Santos M.A."/>
            <person name="Sakthikumar S."/>
            <person name="Munro C.A."/>
            <person name="Rheinbay E."/>
            <person name="Grabherr M."/>
            <person name="Forche A."/>
            <person name="Reedy J.L."/>
            <person name="Agrafioti I."/>
            <person name="Arnaud M.B."/>
            <person name="Bates S."/>
            <person name="Brown A.J."/>
            <person name="Brunke S."/>
            <person name="Costanzo M.C."/>
            <person name="Fitzpatrick D.A."/>
            <person name="de Groot P.W."/>
            <person name="Harris D."/>
            <person name="Hoyer L.L."/>
            <person name="Hube B."/>
            <person name="Klis F.M."/>
            <person name="Kodira C."/>
            <person name="Lennard N."/>
            <person name="Logue M.E."/>
            <person name="Martin R."/>
            <person name="Neiman A.M."/>
            <person name="Nikolaou E."/>
            <person name="Quail M.A."/>
            <person name="Quinn J."/>
            <person name="Santos M.C."/>
            <person name="Schmitzberger F.F."/>
            <person name="Sherlock G."/>
            <person name="Shah P."/>
            <person name="Silverstein K.A."/>
            <person name="Skrzypek M.S."/>
            <person name="Soll D."/>
            <person name="Staggs R."/>
            <person name="Stansfield I."/>
            <person name="Stumpf M.P."/>
            <person name="Sudbery P.E."/>
            <person name="Srikantha T."/>
            <person name="Zeng Q."/>
            <person name="Berman J."/>
            <person name="Berriman M."/>
            <person name="Heitman J."/>
            <person name="Gow N.A."/>
            <person name="Lorenz M.C."/>
            <person name="Birren B.W."/>
            <person name="Kellis M."/>
            <person name="Cuomo C.A."/>
        </authorList>
    </citation>
    <scope>NUCLEOTIDE SEQUENCE [LARGE SCALE GENOMIC DNA]</scope>
    <source>
        <strain evidence="3">ATCC 11503 / BCRC 21390 / CBS 2605 / JCM 1781 / NBRC 1676 / NRRL YB-4239</strain>
    </source>
</reference>
<proteinExistence type="predicted"/>
<dbReference type="InterPro" id="IPR050228">
    <property type="entry name" value="Carboxylesterase_BioH"/>
</dbReference>
<name>A5DRY0_LODEL</name>
<dbReference type="Proteomes" id="UP000001996">
    <property type="component" value="Unassembled WGS sequence"/>
</dbReference>